<evidence type="ECO:0000313" key="4">
    <source>
        <dbReference type="Proteomes" id="UP000274131"/>
    </source>
</evidence>
<evidence type="ECO:0000256" key="2">
    <source>
        <dbReference type="SAM" id="Phobius"/>
    </source>
</evidence>
<keyword evidence="2" id="KW-0812">Transmembrane</keyword>
<gene>
    <name evidence="3" type="ORF">EVEC_LOCUS3951</name>
</gene>
<evidence type="ECO:0000313" key="3">
    <source>
        <dbReference type="EMBL" id="VDD89066.1"/>
    </source>
</evidence>
<proteinExistence type="predicted"/>
<reference evidence="5" key="1">
    <citation type="submission" date="2017-02" db="UniProtKB">
        <authorList>
            <consortium name="WormBaseParasite"/>
        </authorList>
    </citation>
    <scope>IDENTIFICATION</scope>
</reference>
<dbReference type="EMBL" id="UXUI01007723">
    <property type="protein sequence ID" value="VDD89066.1"/>
    <property type="molecule type" value="Genomic_DNA"/>
</dbReference>
<feature type="compositionally biased region" description="Polar residues" evidence="1">
    <location>
        <begin position="96"/>
        <end position="111"/>
    </location>
</feature>
<evidence type="ECO:0000256" key="1">
    <source>
        <dbReference type="SAM" id="MobiDB-lite"/>
    </source>
</evidence>
<accession>A0A0N4V2L4</accession>
<dbReference type="WBParaSite" id="EVEC_0000424301-mRNA-1">
    <property type="protein sequence ID" value="EVEC_0000424301-mRNA-1"/>
    <property type="gene ID" value="EVEC_0000424301"/>
</dbReference>
<sequence length="144" mass="16035">MNERHRYTIELGYDKTRCATPEALKGVMIVDLNQITDCAVLFGARYGFTQATELGVLLALLLAISMFVSVIILFAYYRRERRQKISYIDAHRSHSRTALTLSQHLSRSPSSVIEPLTSSPDDSISASISAKIPPPPPPPNLTNY</sequence>
<keyword evidence="2" id="KW-0472">Membrane</keyword>
<keyword evidence="2" id="KW-1133">Transmembrane helix</keyword>
<dbReference type="AlphaFoldDB" id="A0A0N4V2L4"/>
<protein>
    <submittedName>
        <fullName evidence="3 5">Uncharacterized protein</fullName>
    </submittedName>
</protein>
<evidence type="ECO:0000313" key="5">
    <source>
        <dbReference type="WBParaSite" id="EVEC_0000424301-mRNA-1"/>
    </source>
</evidence>
<keyword evidence="4" id="KW-1185">Reference proteome</keyword>
<feature type="compositionally biased region" description="Low complexity" evidence="1">
    <location>
        <begin position="118"/>
        <end position="131"/>
    </location>
</feature>
<feature type="transmembrane region" description="Helical" evidence="2">
    <location>
        <begin position="54"/>
        <end position="77"/>
    </location>
</feature>
<dbReference type="Proteomes" id="UP000274131">
    <property type="component" value="Unassembled WGS sequence"/>
</dbReference>
<reference evidence="3 4" key="2">
    <citation type="submission" date="2018-10" db="EMBL/GenBank/DDBJ databases">
        <authorList>
            <consortium name="Pathogen Informatics"/>
        </authorList>
    </citation>
    <scope>NUCLEOTIDE SEQUENCE [LARGE SCALE GENOMIC DNA]</scope>
</reference>
<feature type="compositionally biased region" description="Pro residues" evidence="1">
    <location>
        <begin position="132"/>
        <end position="144"/>
    </location>
</feature>
<dbReference type="OrthoDB" id="5845649at2759"/>
<feature type="region of interest" description="Disordered" evidence="1">
    <location>
        <begin position="95"/>
        <end position="144"/>
    </location>
</feature>
<name>A0A0N4V2L4_ENTVE</name>
<dbReference type="STRING" id="51028.A0A0N4V2L4"/>
<organism evidence="5">
    <name type="scientific">Enterobius vermicularis</name>
    <name type="common">Human pinworm</name>
    <dbReference type="NCBI Taxonomy" id="51028"/>
    <lineage>
        <taxon>Eukaryota</taxon>
        <taxon>Metazoa</taxon>
        <taxon>Ecdysozoa</taxon>
        <taxon>Nematoda</taxon>
        <taxon>Chromadorea</taxon>
        <taxon>Rhabditida</taxon>
        <taxon>Spirurina</taxon>
        <taxon>Oxyuridomorpha</taxon>
        <taxon>Oxyuroidea</taxon>
        <taxon>Oxyuridae</taxon>
        <taxon>Enterobius</taxon>
    </lineage>
</organism>